<dbReference type="Proteomes" id="UP001153321">
    <property type="component" value="Chromosome 16"/>
</dbReference>
<reference evidence="1" key="1">
    <citation type="submission" date="2022-02" db="EMBL/GenBank/DDBJ databases">
        <authorList>
            <person name="King R."/>
        </authorList>
    </citation>
    <scope>NUCLEOTIDE SEQUENCE</scope>
</reference>
<name>A0A9P0N2Y7_SPOLI</name>
<accession>A0A9P0N2Y7</accession>
<evidence type="ECO:0000313" key="1">
    <source>
        <dbReference type="EMBL" id="CAH1637971.1"/>
    </source>
</evidence>
<evidence type="ECO:0000313" key="2">
    <source>
        <dbReference type="Proteomes" id="UP001153321"/>
    </source>
</evidence>
<dbReference type="AlphaFoldDB" id="A0A9P0N2Y7"/>
<dbReference type="EMBL" id="LR824547">
    <property type="protein sequence ID" value="CAH1637971.1"/>
    <property type="molecule type" value="Genomic_DNA"/>
</dbReference>
<gene>
    <name evidence="1" type="ORF">SPLIT_LOCUS3329</name>
</gene>
<keyword evidence="2" id="KW-1185">Reference proteome</keyword>
<proteinExistence type="predicted"/>
<sequence>MYQGFPLCHIQRPAHSVSGFYFRASGCKATDGYYGYANIALRSTRSTVMSASTCEYFQRQYSTVCPTLSLGALNEPYRVILRHNHELMVILNKRDFLRTGKSKDR</sequence>
<protein>
    <submittedName>
        <fullName evidence="1">Uncharacterized protein</fullName>
    </submittedName>
</protein>
<organism evidence="1 2">
    <name type="scientific">Spodoptera littoralis</name>
    <name type="common">Egyptian cotton leafworm</name>
    <dbReference type="NCBI Taxonomy" id="7109"/>
    <lineage>
        <taxon>Eukaryota</taxon>
        <taxon>Metazoa</taxon>
        <taxon>Ecdysozoa</taxon>
        <taxon>Arthropoda</taxon>
        <taxon>Hexapoda</taxon>
        <taxon>Insecta</taxon>
        <taxon>Pterygota</taxon>
        <taxon>Neoptera</taxon>
        <taxon>Endopterygota</taxon>
        <taxon>Lepidoptera</taxon>
        <taxon>Glossata</taxon>
        <taxon>Ditrysia</taxon>
        <taxon>Noctuoidea</taxon>
        <taxon>Noctuidae</taxon>
        <taxon>Amphipyrinae</taxon>
        <taxon>Spodoptera</taxon>
    </lineage>
</organism>